<evidence type="ECO:0000313" key="1">
    <source>
        <dbReference type="EMBL" id="KAJ4715798.1"/>
    </source>
</evidence>
<keyword evidence="2" id="KW-1185">Reference proteome</keyword>
<gene>
    <name evidence="1" type="ORF">OWV82_010903</name>
</gene>
<sequence length="693" mass="78331">MSMSTKNFIGAFLIILFTHLLHSAAESFEHKKITFPDFIYERDKGNFTFSSTNTTISQTALQLTPDTAHVKFIDLYYNKSGRIMYHQPFRLFNDIAEEEDHTTSSFNSTFVINMYRRPEWNVSGHGLAFLIAPNTTLPQSSYGQWLGLTNDFSDGKRENHFVAIEFDTVKQEFDPDDNHVGLNINSVKSEKDVSLKDYNITLQDGNSYSVWVQYDGKTKLMQVFMDVEGASKPPKPILRETINLKDYLKPESYFGFSASTGDPQIQLNCVRSWTLEIDVIPKKKDRKWLIIAAGVGIPVVIILLVLCAIIYEKKRRSRTSVEEQLELGKLKWLPGMSREFKYRLLKKATNNFHESMKLGEGGFGIVYKGILHDKDHHSSPTEIAVKKFSRDNIKSKGDFLAELAIIHRLRHKHLVRLVGWCREKGKLLLVYDFMPNGSLDKYLYGESEQVTLNWNHRRKILTGVASALYYLQNEYDQKVVHRDLKASNILLDADFNARLGDFGLARAIENEKNSYTELGLVGVPGTRGYVAPECFHTGKATPESDVFGFGAVVLEVVSGRSPGIIIPHEQHSYTLVDWVWMLHRDGHIEDAVDQSLKNDFVVDEAKRLLLLGLACSHPIASERPRTEDILQIISGTSPVPHVPPFKPAFSWPSSGPPSSMFESILSSMTLSSHGSMVTSSMSKLQTASVRLPV</sequence>
<organism evidence="1 2">
    <name type="scientific">Melia azedarach</name>
    <name type="common">Chinaberry tree</name>
    <dbReference type="NCBI Taxonomy" id="155640"/>
    <lineage>
        <taxon>Eukaryota</taxon>
        <taxon>Viridiplantae</taxon>
        <taxon>Streptophyta</taxon>
        <taxon>Embryophyta</taxon>
        <taxon>Tracheophyta</taxon>
        <taxon>Spermatophyta</taxon>
        <taxon>Magnoliopsida</taxon>
        <taxon>eudicotyledons</taxon>
        <taxon>Gunneridae</taxon>
        <taxon>Pentapetalae</taxon>
        <taxon>rosids</taxon>
        <taxon>malvids</taxon>
        <taxon>Sapindales</taxon>
        <taxon>Meliaceae</taxon>
        <taxon>Melia</taxon>
    </lineage>
</organism>
<keyword evidence="1" id="KW-0418">Kinase</keyword>
<evidence type="ECO:0000313" key="2">
    <source>
        <dbReference type="Proteomes" id="UP001164539"/>
    </source>
</evidence>
<reference evidence="1 2" key="1">
    <citation type="journal article" date="2023" name="Science">
        <title>Complex scaffold remodeling in plant triterpene biosynthesis.</title>
        <authorList>
            <person name="De La Pena R."/>
            <person name="Hodgson H."/>
            <person name="Liu J.C."/>
            <person name="Stephenson M.J."/>
            <person name="Martin A.C."/>
            <person name="Owen C."/>
            <person name="Harkess A."/>
            <person name="Leebens-Mack J."/>
            <person name="Jimenez L.E."/>
            <person name="Osbourn A."/>
            <person name="Sattely E.S."/>
        </authorList>
    </citation>
    <scope>NUCLEOTIDE SEQUENCE [LARGE SCALE GENOMIC DNA]</scope>
    <source>
        <strain evidence="2">cv. JPN11</strain>
        <tissue evidence="1">Leaf</tissue>
    </source>
</reference>
<proteinExistence type="predicted"/>
<name>A0ACC1XXC2_MELAZ</name>
<dbReference type="Proteomes" id="UP001164539">
    <property type="component" value="Chromosome 6"/>
</dbReference>
<keyword evidence="1" id="KW-0808">Transferase</keyword>
<comment type="caution">
    <text evidence="1">The sequence shown here is derived from an EMBL/GenBank/DDBJ whole genome shotgun (WGS) entry which is preliminary data.</text>
</comment>
<accession>A0ACC1XXC2</accession>
<protein>
    <submittedName>
        <fullName evidence="1">Mitogen-activated protein kinase kinase kinase</fullName>
    </submittedName>
</protein>
<dbReference type="EMBL" id="CM051399">
    <property type="protein sequence ID" value="KAJ4715798.1"/>
    <property type="molecule type" value="Genomic_DNA"/>
</dbReference>